<dbReference type="RefSeq" id="WP_127978407.1">
    <property type="nucleotide sequence ID" value="NZ_JBPFKW010000218.1"/>
</dbReference>
<dbReference type="InterPro" id="IPR041033">
    <property type="entry name" value="SpaA_PFL_dom_1"/>
</dbReference>
<dbReference type="InterPro" id="IPR048052">
    <property type="entry name" value="FM1-like"/>
</dbReference>
<dbReference type="Pfam" id="PF16555">
    <property type="entry name" value="GramPos_pilinD1"/>
    <property type="match status" value="1"/>
</dbReference>
<keyword evidence="1" id="KW-0472">Membrane</keyword>
<dbReference type="InterPro" id="IPR032364">
    <property type="entry name" value="GramPos_pilinD1_N"/>
</dbReference>
<dbReference type="NCBIfam" id="NF033902">
    <property type="entry name" value="iso_D2_wall_anc"/>
    <property type="match status" value="1"/>
</dbReference>
<dbReference type="InterPro" id="IPR013783">
    <property type="entry name" value="Ig-like_fold"/>
</dbReference>
<dbReference type="Proteomes" id="UP000288388">
    <property type="component" value="Unassembled WGS sequence"/>
</dbReference>
<keyword evidence="1" id="KW-0812">Transmembrane</keyword>
<feature type="transmembrane region" description="Helical" evidence="1">
    <location>
        <begin position="520"/>
        <end position="540"/>
    </location>
</feature>
<accession>A0A437UKT0</accession>
<dbReference type="EMBL" id="RYZS01000001">
    <property type="protein sequence ID" value="RVU94198.1"/>
    <property type="molecule type" value="Genomic_DNA"/>
</dbReference>
<keyword evidence="1" id="KW-1133">Transmembrane helix</keyword>
<evidence type="ECO:0000256" key="1">
    <source>
        <dbReference type="SAM" id="Phobius"/>
    </source>
</evidence>
<evidence type="ECO:0000313" key="4">
    <source>
        <dbReference type="EMBL" id="RVU94198.1"/>
    </source>
</evidence>
<evidence type="ECO:0000259" key="2">
    <source>
        <dbReference type="Pfam" id="PF16555"/>
    </source>
</evidence>
<name>A0A437UKT0_ENTAV</name>
<dbReference type="Gene3D" id="2.60.40.10">
    <property type="entry name" value="Immunoglobulins"/>
    <property type="match status" value="2"/>
</dbReference>
<dbReference type="AlphaFoldDB" id="A0A437UKT0"/>
<protein>
    <submittedName>
        <fullName evidence="4">LPXTG cell wall anchor domain-containing protein</fullName>
    </submittedName>
</protein>
<comment type="caution">
    <text evidence="4">The sequence shown here is derived from an EMBL/GenBank/DDBJ whole genome shotgun (WGS) entry which is preliminary data.</text>
</comment>
<gene>
    <name evidence="4" type="ORF">EK398_04705</name>
</gene>
<dbReference type="Pfam" id="PF17802">
    <property type="entry name" value="SpaA"/>
    <property type="match status" value="1"/>
</dbReference>
<feature type="domain" description="SpaA-like prealbumin fold" evidence="3">
    <location>
        <begin position="403"/>
        <end position="501"/>
    </location>
</feature>
<feature type="domain" description="Gram-positive pilin subunit D1 N-terminal" evidence="2">
    <location>
        <begin position="36"/>
        <end position="188"/>
    </location>
</feature>
<reference evidence="4 5" key="1">
    <citation type="submission" date="2018-12" db="EMBL/GenBank/DDBJ databases">
        <title>A novel vanA-carrying plasmid in a clinical isolate of Enterococcus avium.</title>
        <authorList>
            <person name="Bernasconi O.J."/>
            <person name="Luzzaro F."/>
            <person name="Endimiani A."/>
        </authorList>
    </citation>
    <scope>NUCLEOTIDE SEQUENCE [LARGE SCALE GENOMIC DNA]</scope>
    <source>
        <strain evidence="4 5">LC0559/18</strain>
    </source>
</reference>
<proteinExistence type="predicted"/>
<evidence type="ECO:0000259" key="3">
    <source>
        <dbReference type="Pfam" id="PF17802"/>
    </source>
</evidence>
<evidence type="ECO:0000313" key="5">
    <source>
        <dbReference type="Proteomes" id="UP000288388"/>
    </source>
</evidence>
<sequence>MKHKVKWTGLLTAIICLVPLLTGVFGLSENAKAAGETVSVTLHKKKMDEFPNTAIANTGKEMNEFDHYQGLPGVTFTAWDVTEDFYSKLGLTGSETDAVAKTKTEALMQTFVLDKGNATNVASDVTDANGNVTFPTLEKRTAGGIYKVYYFEETLPAGYTTYSNPIILVLPAMDGANELSTIHLYPKNKIDDKEKPEKILVDEAGKALEGVPAGETFYTFEVGKRINYKASFTFPSQIGEILTEAGVEQTRYNKFVLDDQVSQKGVKFEGISKIVIGGVELSNTELTTFYTHMILTSKNTMTPYSNYAGFTLTANLNAETSVSNATEYARSKATAEYLKQFAGKKLEITYGVSMTEYTPVDQEINNNFVVQMTRDGDTDDNRNVLNPPPGFGTGGHKFLKHESGKENQTLAGAEFVVIRKNNGKEEFLKQAVDGGTPVWTELPSGGSLADAKKFTTGNDGKIEVTGLEKGTYFLRETKAPNGFIKLADDVQFEIKNNSYEETTRLKIPNVSQGGFLPSTGGQGIIAFLVIGLGLMLFAIIKYRKVREQTA</sequence>
<dbReference type="NCBIfam" id="TIGR01167">
    <property type="entry name" value="LPXTG_anchor"/>
    <property type="match status" value="1"/>
</dbReference>
<organism evidence="4 5">
    <name type="scientific">Enterococcus avium</name>
    <name type="common">Streptococcus avium</name>
    <dbReference type="NCBI Taxonomy" id="33945"/>
    <lineage>
        <taxon>Bacteria</taxon>
        <taxon>Bacillati</taxon>
        <taxon>Bacillota</taxon>
        <taxon>Bacilli</taxon>
        <taxon>Lactobacillales</taxon>
        <taxon>Enterococcaceae</taxon>
        <taxon>Enterococcus</taxon>
    </lineage>
</organism>